<reference evidence="8" key="1">
    <citation type="submission" date="2022-01" db="EMBL/GenBank/DDBJ databases">
        <authorList>
            <person name="King R."/>
        </authorList>
    </citation>
    <scope>NUCLEOTIDE SEQUENCE</scope>
</reference>
<comment type="similarity">
    <text evidence="1">Belongs to the ZPR1 family.</text>
</comment>
<dbReference type="FunFam" id="2.20.25.420:FF:000003">
    <property type="entry name" value="zinc finger protein ZPR1"/>
    <property type="match status" value="1"/>
</dbReference>
<gene>
    <name evidence="8" type="ORF">CHIRRI_LOCUS12399</name>
</gene>
<accession>A0A9N9WX30</accession>
<dbReference type="FunFam" id="2.60.120.1040:FF:000001">
    <property type="entry name" value="Zinc finger protein ZPR1"/>
    <property type="match status" value="1"/>
</dbReference>
<dbReference type="NCBIfam" id="TIGR00310">
    <property type="entry name" value="ZPR1_znf"/>
    <property type="match status" value="2"/>
</dbReference>
<keyword evidence="4" id="KW-0863">Zinc-finger</keyword>
<dbReference type="InterPro" id="IPR040141">
    <property type="entry name" value="ZPR1"/>
</dbReference>
<sequence length="460" mass="52015">MEAPKSADPIYLNLSADDPDLGTTEIESICMNCYKTGVTRLLLTKIPFYKEVVIMSFTCNDCGYQNNEIQSGSEIKEKGIKIKLTIDDVKDLNRRVCKTDYSALRIEELDFEIPPKSQKGEITTIEGIIDRVVNGLSQDQEKRKLEHPEAAEQISQFMQKLEELKEVKKPFTIVLDDISGDAYIENLCAPHSDPNMHVSHYNRNKEQDHMLGIFSRAEIDDETEVKNKADQDENNEKLKPIPEDAWPLEELHGEVLRFPTNCPECSAPCDTNMKLTTIPHFKDVVIMATVCDRCGNRTNEVKSGGGIEDQGVKIEVKITSRDDFSRDVLKSETCHLAIRELDVDVGPSALGGRFTTVEGILTAMRDQLSENSAIFDDSSEKDSTDRLHQFFVEFDKILDGKREITMILDDPTGNSYVQALSDDGKSDPNLRIIRYHRSFEQNEELGLNDMKVEGYEQDSS</sequence>
<dbReference type="GO" id="GO:0048731">
    <property type="term" value="P:system development"/>
    <property type="evidence" value="ECO:0007669"/>
    <property type="project" value="UniProtKB-ARBA"/>
</dbReference>
<dbReference type="Pfam" id="PF03367">
    <property type="entry name" value="Zn_ribbon_ZPR1"/>
    <property type="match status" value="2"/>
</dbReference>
<dbReference type="OrthoDB" id="308464at2759"/>
<dbReference type="FunFam" id="2.20.25.420:FF:000001">
    <property type="entry name" value="Zinc finger protein ZPR1"/>
    <property type="match status" value="1"/>
</dbReference>
<dbReference type="PANTHER" id="PTHR10876">
    <property type="entry name" value="ZINC FINGER PROTEIN ZPR1"/>
    <property type="match status" value="1"/>
</dbReference>
<protein>
    <recommendedName>
        <fullName evidence="6">Zinc finger protein ZPR1</fullName>
    </recommendedName>
</protein>
<keyword evidence="2" id="KW-0479">Metal-binding</keyword>
<name>A0A9N9WX30_9DIPT</name>
<evidence type="ECO:0000313" key="9">
    <source>
        <dbReference type="Proteomes" id="UP001153620"/>
    </source>
</evidence>
<reference evidence="8" key="2">
    <citation type="submission" date="2022-10" db="EMBL/GenBank/DDBJ databases">
        <authorList>
            <consortium name="ENA_rothamsted_submissions"/>
            <consortium name="culmorum"/>
            <person name="King R."/>
        </authorList>
    </citation>
    <scope>NUCLEOTIDE SEQUENCE</scope>
</reference>
<evidence type="ECO:0000256" key="5">
    <source>
        <dbReference type="ARBA" id="ARBA00022833"/>
    </source>
</evidence>
<evidence type="ECO:0000256" key="3">
    <source>
        <dbReference type="ARBA" id="ARBA00022737"/>
    </source>
</evidence>
<keyword evidence="3" id="KW-0677">Repeat</keyword>
<dbReference type="Proteomes" id="UP001153620">
    <property type="component" value="Chromosome 3"/>
</dbReference>
<keyword evidence="5" id="KW-0862">Zinc</keyword>
<dbReference type="SMART" id="SM00709">
    <property type="entry name" value="Zpr1"/>
    <property type="match status" value="2"/>
</dbReference>
<dbReference type="InterPro" id="IPR056180">
    <property type="entry name" value="ZPR1_jr_dom"/>
</dbReference>
<organism evidence="8 9">
    <name type="scientific">Chironomus riparius</name>
    <dbReference type="NCBI Taxonomy" id="315576"/>
    <lineage>
        <taxon>Eukaryota</taxon>
        <taxon>Metazoa</taxon>
        <taxon>Ecdysozoa</taxon>
        <taxon>Arthropoda</taxon>
        <taxon>Hexapoda</taxon>
        <taxon>Insecta</taxon>
        <taxon>Pterygota</taxon>
        <taxon>Neoptera</taxon>
        <taxon>Endopterygota</taxon>
        <taxon>Diptera</taxon>
        <taxon>Nematocera</taxon>
        <taxon>Chironomoidea</taxon>
        <taxon>Chironomidae</taxon>
        <taxon>Chironominae</taxon>
        <taxon>Chironomus</taxon>
    </lineage>
</organism>
<dbReference type="AlphaFoldDB" id="A0A9N9WX30"/>
<evidence type="ECO:0000313" key="8">
    <source>
        <dbReference type="EMBL" id="CAG9809578.1"/>
    </source>
</evidence>
<dbReference type="Pfam" id="PF22794">
    <property type="entry name" value="jr-ZPR1"/>
    <property type="match status" value="2"/>
</dbReference>
<keyword evidence="9" id="KW-1185">Reference proteome</keyword>
<feature type="domain" description="Zinc finger ZPR1-type" evidence="7">
    <location>
        <begin position="260"/>
        <end position="419"/>
    </location>
</feature>
<proteinExistence type="inferred from homology"/>
<dbReference type="GO" id="GO:0005634">
    <property type="term" value="C:nucleus"/>
    <property type="evidence" value="ECO:0007669"/>
    <property type="project" value="TreeGrafter"/>
</dbReference>
<dbReference type="Gene3D" id="2.20.25.420">
    <property type="entry name" value="ZPR1, zinc finger domain"/>
    <property type="match status" value="2"/>
</dbReference>
<dbReference type="InterPro" id="IPR004457">
    <property type="entry name" value="Znf_ZPR1"/>
</dbReference>
<feature type="domain" description="Zinc finger ZPR1-type" evidence="7">
    <location>
        <begin position="28"/>
        <end position="186"/>
    </location>
</feature>
<dbReference type="Gene3D" id="2.60.120.1040">
    <property type="entry name" value="ZPR1, A/B domain"/>
    <property type="match status" value="2"/>
</dbReference>
<evidence type="ECO:0000256" key="2">
    <source>
        <dbReference type="ARBA" id="ARBA00022723"/>
    </source>
</evidence>
<dbReference type="EMBL" id="OU895879">
    <property type="protein sequence ID" value="CAG9809578.1"/>
    <property type="molecule type" value="Genomic_DNA"/>
</dbReference>
<dbReference type="FunFam" id="2.60.120.1040:FF:000003">
    <property type="entry name" value="Zinc finger protein zpr1"/>
    <property type="match status" value="1"/>
</dbReference>
<evidence type="ECO:0000256" key="6">
    <source>
        <dbReference type="ARBA" id="ARBA00074960"/>
    </source>
</evidence>
<dbReference type="InterPro" id="IPR042451">
    <property type="entry name" value="ZPR1_A/B_dom"/>
</dbReference>
<evidence type="ECO:0000256" key="1">
    <source>
        <dbReference type="ARBA" id="ARBA00008354"/>
    </source>
</evidence>
<dbReference type="PANTHER" id="PTHR10876:SF0">
    <property type="entry name" value="ZINC FINGER PROTEIN ZPR1"/>
    <property type="match status" value="1"/>
</dbReference>
<dbReference type="GO" id="GO:0008270">
    <property type="term" value="F:zinc ion binding"/>
    <property type="evidence" value="ECO:0007669"/>
    <property type="project" value="UniProtKB-KW"/>
</dbReference>
<evidence type="ECO:0000259" key="7">
    <source>
        <dbReference type="SMART" id="SM00709"/>
    </source>
</evidence>
<dbReference type="InterPro" id="IPR042452">
    <property type="entry name" value="ZPR1_Znf1/2"/>
</dbReference>
<evidence type="ECO:0000256" key="4">
    <source>
        <dbReference type="ARBA" id="ARBA00022771"/>
    </source>
</evidence>